<evidence type="ECO:0000313" key="4">
    <source>
        <dbReference type="Proteomes" id="UP001162734"/>
    </source>
</evidence>
<dbReference type="EMBL" id="AP025592">
    <property type="protein sequence ID" value="BDG10022.1"/>
    <property type="molecule type" value="Genomic_DNA"/>
</dbReference>
<dbReference type="InterPro" id="IPR038109">
    <property type="entry name" value="DNA_bind_recomb_sf"/>
</dbReference>
<proteinExistence type="predicted"/>
<feature type="domain" description="Recombinase" evidence="2">
    <location>
        <begin position="44"/>
        <end position="91"/>
    </location>
</feature>
<dbReference type="Gene3D" id="3.90.1750.20">
    <property type="entry name" value="Putative Large Serine Recombinase, Chain B, Domain 2"/>
    <property type="match status" value="1"/>
</dbReference>
<evidence type="ECO:0000259" key="2">
    <source>
        <dbReference type="Pfam" id="PF07508"/>
    </source>
</evidence>
<evidence type="ECO:0000313" key="3">
    <source>
        <dbReference type="EMBL" id="BDG10022.1"/>
    </source>
</evidence>
<name>A0ABN6N9W2_9BACT</name>
<gene>
    <name evidence="3" type="ORF">AMPC_31350</name>
</gene>
<dbReference type="InterPro" id="IPR011109">
    <property type="entry name" value="DNA_bind_recombinase_dom"/>
</dbReference>
<feature type="region of interest" description="Disordered" evidence="1">
    <location>
        <begin position="1"/>
        <end position="24"/>
    </location>
</feature>
<keyword evidence="4" id="KW-1185">Reference proteome</keyword>
<accession>A0ABN6N9W2</accession>
<protein>
    <recommendedName>
        <fullName evidence="2">Recombinase domain-containing protein</fullName>
    </recommendedName>
</protein>
<dbReference type="Pfam" id="PF07508">
    <property type="entry name" value="Recombinase"/>
    <property type="match status" value="1"/>
</dbReference>
<sequence>MSKHESPTDGSHAPRRGSPPLGWRRWVPGDRGRVLGGFVRVEEERRTEERMVRLREAGLSLRQICDALEAEGRRTKRGGRWAAQTVSRVLARWGRQ</sequence>
<evidence type="ECO:0000256" key="1">
    <source>
        <dbReference type="SAM" id="MobiDB-lite"/>
    </source>
</evidence>
<reference evidence="4" key="1">
    <citation type="journal article" date="2022" name="Int. J. Syst. Evol. Microbiol.">
        <title>Anaeromyxobacter oryzae sp. nov., Anaeromyxobacter diazotrophicus sp. nov. and Anaeromyxobacter paludicola sp. nov., isolated from paddy soils.</title>
        <authorList>
            <person name="Itoh H."/>
            <person name="Xu Z."/>
            <person name="Mise K."/>
            <person name="Masuda Y."/>
            <person name="Ushijima N."/>
            <person name="Hayakawa C."/>
            <person name="Shiratori Y."/>
            <person name="Senoo K."/>
        </authorList>
    </citation>
    <scope>NUCLEOTIDE SEQUENCE [LARGE SCALE GENOMIC DNA]</scope>
    <source>
        <strain evidence="4">Red630</strain>
    </source>
</reference>
<organism evidence="3 4">
    <name type="scientific">Anaeromyxobacter paludicola</name>
    <dbReference type="NCBI Taxonomy" id="2918171"/>
    <lineage>
        <taxon>Bacteria</taxon>
        <taxon>Pseudomonadati</taxon>
        <taxon>Myxococcota</taxon>
        <taxon>Myxococcia</taxon>
        <taxon>Myxococcales</taxon>
        <taxon>Cystobacterineae</taxon>
        <taxon>Anaeromyxobacteraceae</taxon>
        <taxon>Anaeromyxobacter</taxon>
    </lineage>
</organism>
<dbReference type="Proteomes" id="UP001162734">
    <property type="component" value="Chromosome"/>
</dbReference>
<dbReference type="RefSeq" id="WP_248342418.1">
    <property type="nucleotide sequence ID" value="NZ_AP025592.1"/>
</dbReference>